<dbReference type="InterPro" id="IPR058739">
    <property type="entry name" value="NicX"/>
</dbReference>
<dbReference type="EMBL" id="BARU01029425">
    <property type="protein sequence ID" value="GAH66767.1"/>
    <property type="molecule type" value="Genomic_DNA"/>
</dbReference>
<name>X1HBJ8_9ZZZZ</name>
<dbReference type="SUPFAM" id="SSF144052">
    <property type="entry name" value="Thermophilic metalloprotease-like"/>
    <property type="match status" value="1"/>
</dbReference>
<proteinExistence type="predicted"/>
<feature type="non-terminal residue" evidence="1">
    <location>
        <position position="1"/>
    </location>
</feature>
<accession>X1HBJ8</accession>
<sequence length="106" mass="11707">REAKIFEKWMASWEDPHMYNISHGCYGANPGAKLTGNILEDERVFGCVEFGFGYQPSDWGGRGSPAKAHTDGICLNASVWLDGEQIEDEGTYVHPELAELCEALGK</sequence>
<protein>
    <submittedName>
        <fullName evidence="1">Uncharacterized protein</fullName>
    </submittedName>
</protein>
<dbReference type="Pfam" id="PF26233">
    <property type="entry name" value="NicX"/>
    <property type="match status" value="1"/>
</dbReference>
<organism evidence="1">
    <name type="scientific">marine sediment metagenome</name>
    <dbReference type="NCBI Taxonomy" id="412755"/>
    <lineage>
        <taxon>unclassified sequences</taxon>
        <taxon>metagenomes</taxon>
        <taxon>ecological metagenomes</taxon>
    </lineage>
</organism>
<gene>
    <name evidence="1" type="ORF">S03H2_46810</name>
</gene>
<reference evidence="1" key="1">
    <citation type="journal article" date="2014" name="Front. Microbiol.">
        <title>High frequency of phylogenetically diverse reductive dehalogenase-homologous genes in deep subseafloor sedimentary metagenomes.</title>
        <authorList>
            <person name="Kawai M."/>
            <person name="Futagami T."/>
            <person name="Toyoda A."/>
            <person name="Takaki Y."/>
            <person name="Nishi S."/>
            <person name="Hori S."/>
            <person name="Arai W."/>
            <person name="Tsubouchi T."/>
            <person name="Morono Y."/>
            <person name="Uchiyama I."/>
            <person name="Ito T."/>
            <person name="Fujiyama A."/>
            <person name="Inagaki F."/>
            <person name="Takami H."/>
        </authorList>
    </citation>
    <scope>NUCLEOTIDE SEQUENCE</scope>
    <source>
        <strain evidence="1">Expedition CK06-06</strain>
    </source>
</reference>
<comment type="caution">
    <text evidence="1">The sequence shown here is derived from an EMBL/GenBank/DDBJ whole genome shotgun (WGS) entry which is preliminary data.</text>
</comment>
<evidence type="ECO:0000313" key="1">
    <source>
        <dbReference type="EMBL" id="GAH66767.1"/>
    </source>
</evidence>
<dbReference type="AlphaFoldDB" id="X1HBJ8"/>